<comment type="caution">
    <text evidence="1">The sequence shown here is derived from an EMBL/GenBank/DDBJ whole genome shotgun (WGS) entry which is preliminary data.</text>
</comment>
<organism evidence="1 2">
    <name type="scientific">Sphaerodactylus townsendi</name>
    <dbReference type="NCBI Taxonomy" id="933632"/>
    <lineage>
        <taxon>Eukaryota</taxon>
        <taxon>Metazoa</taxon>
        <taxon>Chordata</taxon>
        <taxon>Craniata</taxon>
        <taxon>Vertebrata</taxon>
        <taxon>Euteleostomi</taxon>
        <taxon>Lepidosauria</taxon>
        <taxon>Squamata</taxon>
        <taxon>Bifurcata</taxon>
        <taxon>Gekkota</taxon>
        <taxon>Sphaerodactylidae</taxon>
        <taxon>Sphaerodactylus</taxon>
    </lineage>
</organism>
<name>A0ACB8END6_9SAUR</name>
<dbReference type="Proteomes" id="UP000827872">
    <property type="component" value="Linkage Group LG07"/>
</dbReference>
<protein>
    <submittedName>
        <fullName evidence="1">Uncharacterized protein</fullName>
    </submittedName>
</protein>
<gene>
    <name evidence="1" type="ORF">K3G42_001169</name>
</gene>
<dbReference type="EMBL" id="CM037620">
    <property type="protein sequence ID" value="KAH7994279.1"/>
    <property type="molecule type" value="Genomic_DNA"/>
</dbReference>
<keyword evidence="2" id="KW-1185">Reference proteome</keyword>
<evidence type="ECO:0000313" key="1">
    <source>
        <dbReference type="EMBL" id="KAH7994279.1"/>
    </source>
</evidence>
<proteinExistence type="predicted"/>
<reference evidence="1" key="1">
    <citation type="submission" date="2021-08" db="EMBL/GenBank/DDBJ databases">
        <title>The first chromosome-level gecko genome reveals the dynamic sex chromosomes of Neotropical dwarf geckos (Sphaerodactylidae: Sphaerodactylus).</title>
        <authorList>
            <person name="Pinto B.J."/>
            <person name="Keating S.E."/>
            <person name="Gamble T."/>
        </authorList>
    </citation>
    <scope>NUCLEOTIDE SEQUENCE</scope>
    <source>
        <strain evidence="1">TG3544</strain>
    </source>
</reference>
<sequence length="107" mass="11915">MLNSLSSEAASLANPPSPLIPSRQGCPTKGNFTSSLHRHYCLREWTNMDGACATQQQISHLVEKIVGVWRKQGSFQKAVRQQEDAINVKEGSSHCLIDNFKPRHGTR</sequence>
<evidence type="ECO:0000313" key="2">
    <source>
        <dbReference type="Proteomes" id="UP000827872"/>
    </source>
</evidence>
<accession>A0ACB8END6</accession>